<sequence length="109" mass="11993">MVQVLQGDVTNLPSEWTESFDVILEKGLLDAVYLSGDGNVEAAVENLTRALRPGGLVISVSGVVPHELRQSLFPNVVEQDEEQKENPSWEWLLDGSNDLKAGCFVLKKL</sequence>
<dbReference type="Gene3D" id="3.40.50.150">
    <property type="entry name" value="Vaccinia Virus protein VP39"/>
    <property type="match status" value="1"/>
</dbReference>
<evidence type="ECO:0000259" key="1">
    <source>
        <dbReference type="Pfam" id="PF08241"/>
    </source>
</evidence>
<dbReference type="Pfam" id="PF08241">
    <property type="entry name" value="Methyltransf_11"/>
    <property type="match status" value="1"/>
</dbReference>
<dbReference type="CDD" id="cd02440">
    <property type="entry name" value="AdoMet_MTases"/>
    <property type="match status" value="1"/>
</dbReference>
<dbReference type="InterPro" id="IPR013216">
    <property type="entry name" value="Methyltransf_11"/>
</dbReference>
<feature type="domain" description="Methyltransferase type 11" evidence="1">
    <location>
        <begin position="2"/>
        <end position="58"/>
    </location>
</feature>
<organism evidence="2">
    <name type="scientific">Entomoneis paludosa</name>
    <dbReference type="NCBI Taxonomy" id="265537"/>
    <lineage>
        <taxon>Eukaryota</taxon>
        <taxon>Sar</taxon>
        <taxon>Stramenopiles</taxon>
        <taxon>Ochrophyta</taxon>
        <taxon>Bacillariophyta</taxon>
        <taxon>Bacillariophyceae</taxon>
        <taxon>Bacillariophycidae</taxon>
        <taxon>Entomoneidaceae</taxon>
        <taxon>Entomoneis</taxon>
    </lineage>
</organism>
<protein>
    <recommendedName>
        <fullName evidence="1">Methyltransferase type 11 domain-containing protein</fullName>
    </recommendedName>
</protein>
<gene>
    <name evidence="2" type="ORF">APAL1065_LOCUS4567</name>
</gene>
<proteinExistence type="predicted"/>
<accession>A0A7S2Y564</accession>
<dbReference type="AlphaFoldDB" id="A0A7S2Y564"/>
<dbReference type="EMBL" id="HBHT01006840">
    <property type="protein sequence ID" value="CAD9949309.1"/>
    <property type="molecule type" value="Transcribed_RNA"/>
</dbReference>
<name>A0A7S2Y564_9STRA</name>
<reference evidence="2" key="1">
    <citation type="submission" date="2021-01" db="EMBL/GenBank/DDBJ databases">
        <authorList>
            <person name="Corre E."/>
            <person name="Pelletier E."/>
            <person name="Niang G."/>
            <person name="Scheremetjew M."/>
            <person name="Finn R."/>
            <person name="Kale V."/>
            <person name="Holt S."/>
            <person name="Cochrane G."/>
            <person name="Meng A."/>
            <person name="Brown T."/>
            <person name="Cohen L."/>
        </authorList>
    </citation>
    <scope>NUCLEOTIDE SEQUENCE</scope>
    <source>
        <strain evidence="2">CCMP125</strain>
    </source>
</reference>
<dbReference type="InterPro" id="IPR029063">
    <property type="entry name" value="SAM-dependent_MTases_sf"/>
</dbReference>
<evidence type="ECO:0000313" key="2">
    <source>
        <dbReference type="EMBL" id="CAD9949309.1"/>
    </source>
</evidence>
<dbReference type="SUPFAM" id="SSF53335">
    <property type="entry name" value="S-adenosyl-L-methionine-dependent methyltransferases"/>
    <property type="match status" value="1"/>
</dbReference>